<dbReference type="Proteomes" id="UP000054903">
    <property type="component" value="Unassembled WGS sequence"/>
</dbReference>
<dbReference type="Gene3D" id="3.40.50.1820">
    <property type="entry name" value="alpha/beta hydrolase"/>
    <property type="match status" value="1"/>
</dbReference>
<dbReference type="EMBL" id="FCNX02000011">
    <property type="protein sequence ID" value="SAK84026.1"/>
    <property type="molecule type" value="Genomic_DNA"/>
</dbReference>
<dbReference type="SUPFAM" id="SSF53474">
    <property type="entry name" value="alpha/beta-Hydrolases"/>
    <property type="match status" value="1"/>
</dbReference>
<dbReference type="PANTHER" id="PTHR43798">
    <property type="entry name" value="MONOACYLGLYCEROL LIPASE"/>
    <property type="match status" value="1"/>
</dbReference>
<comment type="caution">
    <text evidence="2">The sequence shown here is derived from an EMBL/GenBank/DDBJ whole genome shotgun (WGS) entry which is preliminary data.</text>
</comment>
<dbReference type="InterPro" id="IPR050266">
    <property type="entry name" value="AB_hydrolase_sf"/>
</dbReference>
<feature type="domain" description="AB hydrolase-1" evidence="1">
    <location>
        <begin position="66"/>
        <end position="307"/>
    </location>
</feature>
<dbReference type="InterPro" id="IPR000639">
    <property type="entry name" value="Epox_hydrolase-like"/>
</dbReference>
<evidence type="ECO:0000313" key="2">
    <source>
        <dbReference type="EMBL" id="SAK84026.1"/>
    </source>
</evidence>
<keyword evidence="3" id="KW-1185">Reference proteome</keyword>
<dbReference type="InterPro" id="IPR029058">
    <property type="entry name" value="AB_hydrolase_fold"/>
</dbReference>
<dbReference type="OrthoDB" id="5853561at2"/>
<accession>A0A158CQ95</accession>
<dbReference type="PRINTS" id="PR00412">
    <property type="entry name" value="EPOXHYDRLASE"/>
</dbReference>
<dbReference type="GO" id="GO:0016787">
    <property type="term" value="F:hydrolase activity"/>
    <property type="evidence" value="ECO:0007669"/>
    <property type="project" value="UniProtKB-KW"/>
</dbReference>
<dbReference type="RefSeq" id="WP_061136471.1">
    <property type="nucleotide sequence ID" value="NZ_FCNX02000011.1"/>
</dbReference>
<dbReference type="PRINTS" id="PR00111">
    <property type="entry name" value="ABHYDROLASE"/>
</dbReference>
<evidence type="ECO:0000259" key="1">
    <source>
        <dbReference type="Pfam" id="PF00561"/>
    </source>
</evidence>
<dbReference type="STRING" id="1777138.AWB77_04354"/>
<keyword evidence="2" id="KW-0378">Hydrolase</keyword>
<protein>
    <submittedName>
        <fullName evidence="2">Alpha/beta hydrolase fold protein</fullName>
    </submittedName>
</protein>
<name>A0A158CQ95_9BURK</name>
<sequence>MNRLSRQNPTVGRVLPSLALAAGALASLAVWNLYHARKAERRNPPVGRFIEVDGVRLHYVEKGTGPAVVLLHGNTVALQDGLCSGLFDLLAERHRVIAFDRPGFGYSERPRDRLWTSQAQAQLLHEALDKLSVEQPVVLGHSWGTLVALDLAMDFPADVRGLVLVSGYYYPSARLDVAISAPAAVPLLGDALRYTVSPPTARLLLKRTAEAMFAPTPLPEDFFVAMPRDFLSRPLQIRAEAEDAAFMIPAAARLHKRYAELAMPVAIFGGADDKIVDVEAHSVRLHQDVPQSALNVIPGAGHMVHYEIAEQIERAIRHMTRAGDGTQGRFAVAS</sequence>
<organism evidence="2 3">
    <name type="scientific">Caballeronia fortuita</name>
    <dbReference type="NCBI Taxonomy" id="1777138"/>
    <lineage>
        <taxon>Bacteria</taxon>
        <taxon>Pseudomonadati</taxon>
        <taxon>Pseudomonadota</taxon>
        <taxon>Betaproteobacteria</taxon>
        <taxon>Burkholderiales</taxon>
        <taxon>Burkholderiaceae</taxon>
        <taxon>Caballeronia</taxon>
    </lineage>
</organism>
<dbReference type="PANTHER" id="PTHR43798:SF33">
    <property type="entry name" value="HYDROLASE, PUTATIVE (AFU_ORTHOLOGUE AFUA_2G14860)-RELATED"/>
    <property type="match status" value="1"/>
</dbReference>
<dbReference type="AlphaFoldDB" id="A0A158CQ95"/>
<dbReference type="Pfam" id="PF00561">
    <property type="entry name" value="Abhydrolase_1"/>
    <property type="match status" value="1"/>
</dbReference>
<reference evidence="2" key="1">
    <citation type="submission" date="2016-01" db="EMBL/GenBank/DDBJ databases">
        <authorList>
            <person name="Peeters C."/>
        </authorList>
    </citation>
    <scope>NUCLEOTIDE SEQUENCE</scope>
    <source>
        <strain evidence="2">LMG 29320</strain>
    </source>
</reference>
<evidence type="ECO:0000313" key="3">
    <source>
        <dbReference type="Proteomes" id="UP000054903"/>
    </source>
</evidence>
<proteinExistence type="predicted"/>
<dbReference type="InterPro" id="IPR000073">
    <property type="entry name" value="AB_hydrolase_1"/>
</dbReference>
<gene>
    <name evidence="2" type="ORF">AWB77_04354</name>
</gene>
<dbReference type="GO" id="GO:0016020">
    <property type="term" value="C:membrane"/>
    <property type="evidence" value="ECO:0007669"/>
    <property type="project" value="TreeGrafter"/>
</dbReference>